<dbReference type="Pfam" id="PF00076">
    <property type="entry name" value="RRM_1"/>
    <property type="match status" value="2"/>
</dbReference>
<feature type="non-terminal residue" evidence="5">
    <location>
        <position position="1"/>
    </location>
</feature>
<keyword evidence="6" id="KW-1185">Reference proteome</keyword>
<dbReference type="InterPro" id="IPR000504">
    <property type="entry name" value="RRM_dom"/>
</dbReference>
<sequence length="290" mass="30129">MSTPTPATTPVTAVVPSTSAAAASGTGTTEGDGQGITSLPPIGGAAAAVGVAADTSTRQERKLFVGGLPIGCEQGQLDAYFSQYGDIEDSVVMTDRITGRTRGFGFVTYTTLQAVEVCLASGPHVLLDKSIDVKRAIEGGGGVRLDEFFSRYGNIIDSVVMKDRVTGKPRGFAYVTYSTPQEAQRAINAGHANMIDGKWVDVKIATRGSISHSRNNATTSSSPSSSSYHAYQQPSPSPHHHQMVGGGPFSPTPPPGQPQRVYGGDGGHNNSSSDDPCKVFIGGVPTSIQT</sequence>
<organism evidence="5 6">
    <name type="scientific">Perkinsus chesapeaki</name>
    <name type="common">Clam parasite</name>
    <name type="synonym">Perkinsus andrewsi</name>
    <dbReference type="NCBI Taxonomy" id="330153"/>
    <lineage>
        <taxon>Eukaryota</taxon>
        <taxon>Sar</taxon>
        <taxon>Alveolata</taxon>
        <taxon>Perkinsozoa</taxon>
        <taxon>Perkinsea</taxon>
        <taxon>Perkinsida</taxon>
        <taxon>Perkinsidae</taxon>
        <taxon>Perkinsus</taxon>
    </lineage>
</organism>
<gene>
    <name evidence="5" type="ORF">FOL47_010476</name>
</gene>
<dbReference type="InterPro" id="IPR035979">
    <property type="entry name" value="RBD_domain_sf"/>
</dbReference>
<dbReference type="PANTHER" id="PTHR48024:SF56">
    <property type="entry name" value="HETEROGENEOUS NUCLEAR RIBONUCLEOPROTEIN A0"/>
    <property type="match status" value="1"/>
</dbReference>
<dbReference type="OrthoDB" id="1875751at2759"/>
<evidence type="ECO:0000256" key="1">
    <source>
        <dbReference type="ARBA" id="ARBA00022884"/>
    </source>
</evidence>
<dbReference type="PROSITE" id="PS50102">
    <property type="entry name" value="RRM"/>
    <property type="match status" value="2"/>
</dbReference>
<dbReference type="AlphaFoldDB" id="A0A7J6L2X2"/>
<evidence type="ECO:0000256" key="2">
    <source>
        <dbReference type="PROSITE-ProRule" id="PRU00176"/>
    </source>
</evidence>
<dbReference type="GO" id="GO:0003723">
    <property type="term" value="F:RNA binding"/>
    <property type="evidence" value="ECO:0007669"/>
    <property type="project" value="UniProtKB-UniRule"/>
</dbReference>
<dbReference type="InterPro" id="IPR012677">
    <property type="entry name" value="Nucleotide-bd_a/b_plait_sf"/>
</dbReference>
<feature type="compositionally biased region" description="Low complexity" evidence="3">
    <location>
        <begin position="1"/>
        <end position="27"/>
    </location>
</feature>
<accession>A0A7J6L2X2</accession>
<dbReference type="SMART" id="SM00360">
    <property type="entry name" value="RRM"/>
    <property type="match status" value="2"/>
</dbReference>
<feature type="domain" description="RRM" evidence="4">
    <location>
        <begin position="61"/>
        <end position="138"/>
    </location>
</feature>
<name>A0A7J6L2X2_PERCH</name>
<dbReference type="SUPFAM" id="SSF54928">
    <property type="entry name" value="RNA-binding domain, RBD"/>
    <property type="match status" value="2"/>
</dbReference>
<feature type="compositionally biased region" description="Low complexity" evidence="3">
    <location>
        <begin position="217"/>
        <end position="234"/>
    </location>
</feature>
<evidence type="ECO:0000313" key="5">
    <source>
        <dbReference type="EMBL" id="KAF4653524.1"/>
    </source>
</evidence>
<comment type="caution">
    <text evidence="5">The sequence shown here is derived from an EMBL/GenBank/DDBJ whole genome shotgun (WGS) entry which is preliminary data.</text>
</comment>
<dbReference type="EMBL" id="JAAPAO010000812">
    <property type="protein sequence ID" value="KAF4653524.1"/>
    <property type="molecule type" value="Genomic_DNA"/>
</dbReference>
<feature type="region of interest" description="Disordered" evidence="3">
    <location>
        <begin position="210"/>
        <end position="290"/>
    </location>
</feature>
<evidence type="ECO:0000256" key="3">
    <source>
        <dbReference type="SAM" id="MobiDB-lite"/>
    </source>
</evidence>
<feature type="domain" description="RRM" evidence="4">
    <location>
        <begin position="145"/>
        <end position="207"/>
    </location>
</feature>
<dbReference type="GO" id="GO:0005634">
    <property type="term" value="C:nucleus"/>
    <property type="evidence" value="ECO:0007669"/>
    <property type="project" value="TreeGrafter"/>
</dbReference>
<dbReference type="Gene3D" id="3.30.70.330">
    <property type="match status" value="2"/>
</dbReference>
<evidence type="ECO:0000259" key="4">
    <source>
        <dbReference type="PROSITE" id="PS50102"/>
    </source>
</evidence>
<feature type="region of interest" description="Disordered" evidence="3">
    <location>
        <begin position="1"/>
        <end position="36"/>
    </location>
</feature>
<dbReference type="Proteomes" id="UP000591131">
    <property type="component" value="Unassembled WGS sequence"/>
</dbReference>
<dbReference type="InterPro" id="IPR050886">
    <property type="entry name" value="RNA-binding_reg"/>
</dbReference>
<proteinExistence type="predicted"/>
<reference evidence="5 6" key="1">
    <citation type="submission" date="2020-04" db="EMBL/GenBank/DDBJ databases">
        <title>Perkinsus chesapeaki whole genome sequence.</title>
        <authorList>
            <person name="Bogema D.R."/>
        </authorList>
    </citation>
    <scope>NUCLEOTIDE SEQUENCE [LARGE SCALE GENOMIC DNA]</scope>
    <source>
        <strain evidence="5">ATCC PRA-425</strain>
    </source>
</reference>
<evidence type="ECO:0000313" key="6">
    <source>
        <dbReference type="Proteomes" id="UP000591131"/>
    </source>
</evidence>
<protein>
    <recommendedName>
        <fullName evidence="4">RRM domain-containing protein</fullName>
    </recommendedName>
</protein>
<keyword evidence="1 2" id="KW-0694">RNA-binding</keyword>
<dbReference type="PANTHER" id="PTHR48024">
    <property type="entry name" value="GEO13361P1-RELATED"/>
    <property type="match status" value="1"/>
</dbReference>